<sequence>MKAFQRLSLSLVMTASLLAPGLAGTTAAAGGSPGSAAVSYSVLLKINQYYVLYTTPDVPYFDTQQRLMLPLRAVSELIGSKVGYDSASKKATVAWEGQTVEVTLNSKRVAYNGKETKLDTVPVLKNGQLFVPVRALLNGLHIKSTFRDYLLTMTDERFYKSSKLLSELEASGGISPSGSPASTAEPSAIRPRAVTLTPPKPGTETSTVTIRSENVSGYDLPAGAENLQPIFVWDNGKWAFADAARARPPVTASNTYKLSFPVGQANGSLKYVLAVGGMIGERHADSD</sequence>
<feature type="compositionally biased region" description="Low complexity" evidence="1">
    <location>
        <begin position="172"/>
        <end position="182"/>
    </location>
</feature>
<dbReference type="RefSeq" id="WP_162642144.1">
    <property type="nucleotide sequence ID" value="NZ_CP048286.1"/>
</dbReference>
<dbReference type="AlphaFoldDB" id="A0A6C0P260"/>
<feature type="domain" description="Copper amine oxidase-like N-terminal" evidence="3">
    <location>
        <begin position="57"/>
        <end position="142"/>
    </location>
</feature>
<feature type="signal peptide" evidence="2">
    <location>
        <begin position="1"/>
        <end position="28"/>
    </location>
</feature>
<keyword evidence="5" id="KW-1185">Reference proteome</keyword>
<dbReference type="InterPro" id="IPR036582">
    <property type="entry name" value="Mao_N_sf"/>
</dbReference>
<dbReference type="InterPro" id="IPR012854">
    <property type="entry name" value="Cu_amine_oxidase-like_N"/>
</dbReference>
<gene>
    <name evidence="4" type="ORF">GZH47_17570</name>
</gene>
<evidence type="ECO:0000256" key="1">
    <source>
        <dbReference type="SAM" id="MobiDB-lite"/>
    </source>
</evidence>
<reference evidence="4 5" key="1">
    <citation type="submission" date="2020-02" db="EMBL/GenBank/DDBJ databases">
        <title>Paenibacillus sp. nov., isolated from rhizosphere soil of tomato.</title>
        <authorList>
            <person name="Weon H.-Y."/>
            <person name="Lee S.A."/>
        </authorList>
    </citation>
    <scope>NUCLEOTIDE SEQUENCE [LARGE SCALE GENOMIC DNA]</scope>
    <source>
        <strain evidence="4 5">14171R-81</strain>
    </source>
</reference>
<evidence type="ECO:0000256" key="2">
    <source>
        <dbReference type="SAM" id="SignalP"/>
    </source>
</evidence>
<organism evidence="4 5">
    <name type="scientific">Paenibacillus rhizovicinus</name>
    <dbReference type="NCBI Taxonomy" id="2704463"/>
    <lineage>
        <taxon>Bacteria</taxon>
        <taxon>Bacillati</taxon>
        <taxon>Bacillota</taxon>
        <taxon>Bacilli</taxon>
        <taxon>Bacillales</taxon>
        <taxon>Paenibacillaceae</taxon>
        <taxon>Paenibacillus</taxon>
    </lineage>
</organism>
<feature type="chain" id="PRO_5025613209" evidence="2">
    <location>
        <begin position="29"/>
        <end position="287"/>
    </location>
</feature>
<dbReference type="KEGG" id="prz:GZH47_17570"/>
<evidence type="ECO:0000313" key="4">
    <source>
        <dbReference type="EMBL" id="QHW32441.1"/>
    </source>
</evidence>
<evidence type="ECO:0000259" key="3">
    <source>
        <dbReference type="Pfam" id="PF07833"/>
    </source>
</evidence>
<name>A0A6C0P260_9BACL</name>
<protein>
    <submittedName>
        <fullName evidence="4">Copper amine oxidase N-terminal domain-containing protein</fullName>
    </submittedName>
</protein>
<accession>A0A6C0P260</accession>
<feature type="region of interest" description="Disordered" evidence="1">
    <location>
        <begin position="172"/>
        <end position="206"/>
    </location>
</feature>
<evidence type="ECO:0000313" key="5">
    <source>
        <dbReference type="Proteomes" id="UP000479114"/>
    </source>
</evidence>
<dbReference type="Pfam" id="PF07833">
    <property type="entry name" value="Cu_amine_oxidN1"/>
    <property type="match status" value="1"/>
</dbReference>
<dbReference type="Gene3D" id="3.30.457.10">
    <property type="entry name" value="Copper amine oxidase-like, N-terminal domain"/>
    <property type="match status" value="1"/>
</dbReference>
<dbReference type="Proteomes" id="UP000479114">
    <property type="component" value="Chromosome"/>
</dbReference>
<dbReference type="SUPFAM" id="SSF55383">
    <property type="entry name" value="Copper amine oxidase, domain N"/>
    <property type="match status" value="1"/>
</dbReference>
<keyword evidence="2" id="KW-0732">Signal</keyword>
<proteinExistence type="predicted"/>
<dbReference type="EMBL" id="CP048286">
    <property type="protein sequence ID" value="QHW32441.1"/>
    <property type="molecule type" value="Genomic_DNA"/>
</dbReference>